<sequence>MRNLFSTVLFGFSFIGIGFIGSFQVAAAPKEVVPLFESKPNPTTDALDKVLDVFGAESEYDSSKGLNSSYIPAVFYKPEQGLGLGLLYVGLYGDETDGTGQPSSLVVNPYASSNGSAGITLSNKHFYNGGDNRLYTDLKIFDDAATYYGQGYDNGQQDGNLVNFKEQVIDIKPTWLNRVSGDYFIGFGGNIKSVKPHEIKSDTPTQEGVASELTDNTSYGLFVSNVYDSRDNVTNASRGTLLQADIGLYHDTTNSENFGKYSIKASQYLALAPMPGLLAWQVQANLTSGEVPWNHLPDLGGSDAMRGYILGRYRDNQMMMGQVEYRLPVYWRVGVVFWGAAGTVSNDVSGLWDNTLASAGTGFRLKIKDTVNVRADIGYGEHGGTFYFHVNEVF</sequence>
<protein>
    <submittedName>
        <fullName evidence="1">Outer membrane protein assembly factor</fullName>
    </submittedName>
</protein>
<comment type="caution">
    <text evidence="1">The sequence shown here is derived from an EMBL/GenBank/DDBJ whole genome shotgun (WGS) entry which is preliminary data.</text>
</comment>
<dbReference type="AlphaFoldDB" id="A0A9X3CPV4"/>
<dbReference type="Gene3D" id="2.40.160.50">
    <property type="entry name" value="membrane protein fhac: a member of the omp85/tpsb transporter family"/>
    <property type="match status" value="1"/>
</dbReference>
<organism evidence="1 2">
    <name type="scientific">Vibrio qingdaonensis</name>
    <dbReference type="NCBI Taxonomy" id="2829491"/>
    <lineage>
        <taxon>Bacteria</taxon>
        <taxon>Pseudomonadati</taxon>
        <taxon>Pseudomonadota</taxon>
        <taxon>Gammaproteobacteria</taxon>
        <taxon>Vibrionales</taxon>
        <taxon>Vibrionaceae</taxon>
        <taxon>Vibrio</taxon>
    </lineage>
</organism>
<accession>A0A9X3CPV4</accession>
<reference evidence="1" key="1">
    <citation type="submission" date="2022-02" db="EMBL/GenBank/DDBJ databases">
        <title>Vibrio sp. nov, a new bacterium isolated from seawater.</title>
        <authorList>
            <person name="Yuan Y."/>
        </authorList>
    </citation>
    <scope>NUCLEOTIDE SEQUENCE</scope>
    <source>
        <strain evidence="1">ZSDZ65</strain>
    </source>
</reference>
<evidence type="ECO:0000313" key="1">
    <source>
        <dbReference type="EMBL" id="MCW8347367.1"/>
    </source>
</evidence>
<dbReference type="Proteomes" id="UP001155587">
    <property type="component" value="Unassembled WGS sequence"/>
</dbReference>
<proteinExistence type="predicted"/>
<dbReference type="EMBL" id="JAKRRY010000021">
    <property type="protein sequence ID" value="MCW8347367.1"/>
    <property type="molecule type" value="Genomic_DNA"/>
</dbReference>
<keyword evidence="2" id="KW-1185">Reference proteome</keyword>
<gene>
    <name evidence="1" type="ORF">MD535_15290</name>
</gene>
<name>A0A9X3CPV4_9VIBR</name>
<dbReference type="RefSeq" id="WP_265675895.1">
    <property type="nucleotide sequence ID" value="NZ_JAKRRY010000021.1"/>
</dbReference>
<evidence type="ECO:0000313" key="2">
    <source>
        <dbReference type="Proteomes" id="UP001155587"/>
    </source>
</evidence>